<proteinExistence type="predicted"/>
<gene>
    <name evidence="1" type="ORF">OV079_35960</name>
</gene>
<dbReference type="Proteomes" id="UP001150924">
    <property type="component" value="Unassembled WGS sequence"/>
</dbReference>
<keyword evidence="2" id="KW-1185">Reference proteome</keyword>
<name>A0A9X3J197_9BACT</name>
<accession>A0A9X3J197</accession>
<organism evidence="1 2">
    <name type="scientific">Nannocystis pusilla</name>
    <dbReference type="NCBI Taxonomy" id="889268"/>
    <lineage>
        <taxon>Bacteria</taxon>
        <taxon>Pseudomonadati</taxon>
        <taxon>Myxococcota</taxon>
        <taxon>Polyangia</taxon>
        <taxon>Nannocystales</taxon>
        <taxon>Nannocystaceae</taxon>
        <taxon>Nannocystis</taxon>
    </lineage>
</organism>
<protein>
    <submittedName>
        <fullName evidence="1">Uncharacterized protein</fullName>
    </submittedName>
</protein>
<comment type="caution">
    <text evidence="1">The sequence shown here is derived from an EMBL/GenBank/DDBJ whole genome shotgun (WGS) entry which is preliminary data.</text>
</comment>
<evidence type="ECO:0000313" key="2">
    <source>
        <dbReference type="Proteomes" id="UP001150924"/>
    </source>
</evidence>
<sequence>MQSATLFDRQRTIGGITDLDPEGREVVALYADAAHPDPIALLVTDYGADATNHRPVRARDLLWLLALSLDLKEVVLQSWFEALGFDGDHPIVEPGISE</sequence>
<reference evidence="1" key="1">
    <citation type="submission" date="2022-11" db="EMBL/GenBank/DDBJ databases">
        <title>Minimal conservation of predation-associated metabolite biosynthetic gene clusters underscores biosynthetic potential of Myxococcota including descriptions for ten novel species: Archangium lansinium sp. nov., Myxococcus landrumus sp. nov., Nannocystis bai.</title>
        <authorList>
            <person name="Ahearne A."/>
            <person name="Stevens C."/>
            <person name="Phillips K."/>
        </authorList>
    </citation>
    <scope>NUCLEOTIDE SEQUENCE</scope>
    <source>
        <strain evidence="1">Na p29</strain>
    </source>
</reference>
<evidence type="ECO:0000313" key="1">
    <source>
        <dbReference type="EMBL" id="MCY1010870.1"/>
    </source>
</evidence>
<dbReference type="AlphaFoldDB" id="A0A9X3J197"/>
<dbReference type="RefSeq" id="WP_267773994.1">
    <property type="nucleotide sequence ID" value="NZ_JAPNKE010000002.1"/>
</dbReference>
<dbReference type="EMBL" id="JAPNKE010000002">
    <property type="protein sequence ID" value="MCY1010870.1"/>
    <property type="molecule type" value="Genomic_DNA"/>
</dbReference>